<dbReference type="Proteomes" id="UP000238589">
    <property type="component" value="Unassembled WGS sequence"/>
</dbReference>
<dbReference type="OrthoDB" id="5298576at2"/>
<dbReference type="InterPro" id="IPR018968">
    <property type="entry name" value="Phasin"/>
</dbReference>
<evidence type="ECO:0000259" key="1">
    <source>
        <dbReference type="Pfam" id="PF09361"/>
    </source>
</evidence>
<gene>
    <name evidence="2" type="ORF">C6P64_00370</name>
</gene>
<feature type="domain" description="Phasin" evidence="1">
    <location>
        <begin position="26"/>
        <end position="117"/>
    </location>
</feature>
<protein>
    <submittedName>
        <fullName evidence="2">Phasin (PHA-granule associated protein)</fullName>
    </submittedName>
</protein>
<dbReference type="EMBL" id="PVLQ01000004">
    <property type="protein sequence ID" value="PRD67172.1"/>
    <property type="molecule type" value="Genomic_DNA"/>
</dbReference>
<organism evidence="2 3">
    <name type="scientific">Malikia granosa</name>
    <dbReference type="NCBI Taxonomy" id="263067"/>
    <lineage>
        <taxon>Bacteria</taxon>
        <taxon>Pseudomonadati</taxon>
        <taxon>Pseudomonadota</taxon>
        <taxon>Betaproteobacteria</taxon>
        <taxon>Burkholderiales</taxon>
        <taxon>Comamonadaceae</taxon>
        <taxon>Malikia</taxon>
    </lineage>
</organism>
<keyword evidence="3" id="KW-1185">Reference proteome</keyword>
<sequence>MLQCNINNPTALLLPLPKARAMLNTEQFFTTCKTNIEQLLASNPAAPESVKKLVELNLQTAEAAVEDASKLAQALSGAKNPQELMELQTSMLKSVTERTVSYSQKLVEIVSSTAADANLGKFAQGFGAAGQQPFMAAFENMTKSAPAGTEPMVAAMKNAMSAASSAMESMQKAVTQASSQAQASFNAMTGAAKGNKNA</sequence>
<name>A0A2S9K9V3_9BURK</name>
<comment type="caution">
    <text evidence="2">The sequence shown here is derived from an EMBL/GenBank/DDBJ whole genome shotgun (WGS) entry which is preliminary data.</text>
</comment>
<dbReference type="NCBIfam" id="TIGR01841">
    <property type="entry name" value="phasin"/>
    <property type="match status" value="1"/>
</dbReference>
<evidence type="ECO:0000313" key="2">
    <source>
        <dbReference type="EMBL" id="PRD67172.1"/>
    </source>
</evidence>
<dbReference type="AlphaFoldDB" id="A0A2S9K9V3"/>
<dbReference type="InterPro" id="IPR010127">
    <property type="entry name" value="Phasin_subfam-1"/>
</dbReference>
<proteinExistence type="predicted"/>
<evidence type="ECO:0000313" key="3">
    <source>
        <dbReference type="Proteomes" id="UP000238589"/>
    </source>
</evidence>
<dbReference type="Pfam" id="PF09361">
    <property type="entry name" value="Phasin_2"/>
    <property type="match status" value="1"/>
</dbReference>
<accession>A0A2S9K9V3</accession>
<reference evidence="2 3" key="1">
    <citation type="submission" date="2018-03" db="EMBL/GenBank/DDBJ databases">
        <title>Comparative genomics illustrates the genes involved in a hyperalkaliphilic mechanisms of Serpentinomonas isolated from highly-alkaline calcium-rich serpentinized springs.</title>
        <authorList>
            <person name="Suzuki S."/>
            <person name="Ishii S."/>
            <person name="Walworth N."/>
            <person name="Bird L."/>
            <person name="Kuenen J.G."/>
            <person name="Nealson K.H."/>
        </authorList>
    </citation>
    <scope>NUCLEOTIDE SEQUENCE [LARGE SCALE GENOMIC DNA]</scope>
    <source>
        <strain evidence="2 3">P1</strain>
    </source>
</reference>